<dbReference type="Proteomes" id="UP000038040">
    <property type="component" value="Unplaced"/>
</dbReference>
<dbReference type="InterPro" id="IPR050577">
    <property type="entry name" value="MAPR/NEUFC/NENF-like"/>
</dbReference>
<keyword evidence="2" id="KW-1133">Transmembrane helix</keyword>
<dbReference type="SMART" id="SM01117">
    <property type="entry name" value="Cyt-b5"/>
    <property type="match status" value="1"/>
</dbReference>
<organism evidence="5 7">
    <name type="scientific">Dracunculus medinensis</name>
    <name type="common">Guinea worm</name>
    <dbReference type="NCBI Taxonomy" id="318479"/>
    <lineage>
        <taxon>Eukaryota</taxon>
        <taxon>Metazoa</taxon>
        <taxon>Ecdysozoa</taxon>
        <taxon>Nematoda</taxon>
        <taxon>Chromadorea</taxon>
        <taxon>Rhabditida</taxon>
        <taxon>Spirurina</taxon>
        <taxon>Dracunculoidea</taxon>
        <taxon>Dracunculidae</taxon>
        <taxon>Dracunculus</taxon>
    </lineage>
</organism>
<evidence type="ECO:0000256" key="2">
    <source>
        <dbReference type="SAM" id="Phobius"/>
    </source>
</evidence>
<proteinExistence type="inferred from homology"/>
<sequence length="165" mass="19061">MNIPSVFEIGWSDLLVIIFIVVILYRFFIKKTEIRLPEVKQLAPMRKRDFTLRQLREFNGNDNERILLAICGRVFDVTRGKDFYGPGGPYGILAGRDATRALATMQLEHVSDDYEDWNQLPQAEKSEAMEWCQRLSLKYPQVGRLIADSDTPLDYNDELASLDPF</sequence>
<reference evidence="4 6" key="2">
    <citation type="submission" date="2018-11" db="EMBL/GenBank/DDBJ databases">
        <authorList>
            <consortium name="Pathogen Informatics"/>
        </authorList>
    </citation>
    <scope>NUCLEOTIDE SEQUENCE [LARGE SCALE GENOMIC DNA]</scope>
</reference>
<dbReference type="InterPro" id="IPR036400">
    <property type="entry name" value="Cyt_B5-like_heme/steroid_sf"/>
</dbReference>
<evidence type="ECO:0000313" key="4">
    <source>
        <dbReference type="EMBL" id="VDN51325.1"/>
    </source>
</evidence>
<feature type="transmembrane region" description="Helical" evidence="2">
    <location>
        <begin position="6"/>
        <end position="28"/>
    </location>
</feature>
<reference evidence="7" key="1">
    <citation type="submission" date="2017-02" db="UniProtKB">
        <authorList>
            <consortium name="WormBaseParasite"/>
        </authorList>
    </citation>
    <scope>IDENTIFICATION</scope>
</reference>
<dbReference type="PANTHER" id="PTHR10281:SF106">
    <property type="entry name" value="IP06960P-RELATED"/>
    <property type="match status" value="1"/>
</dbReference>
<evidence type="ECO:0000313" key="7">
    <source>
        <dbReference type="WBParaSite" id="DME_0000656901-mRNA-1"/>
    </source>
</evidence>
<dbReference type="STRING" id="318479.A0A0N4UGF1"/>
<evidence type="ECO:0000256" key="1">
    <source>
        <dbReference type="ARBA" id="ARBA00038357"/>
    </source>
</evidence>
<keyword evidence="2" id="KW-0472">Membrane</keyword>
<dbReference type="AlphaFoldDB" id="A0A0N4UGF1"/>
<dbReference type="WBParaSite" id="DME_0000656901-mRNA-1">
    <property type="protein sequence ID" value="DME_0000656901-mRNA-1"/>
    <property type="gene ID" value="DME_0000656901"/>
</dbReference>
<dbReference type="OrthoDB" id="547796at2759"/>
<comment type="similarity">
    <text evidence="1">Belongs to the cytochrome b5 family. MAPR subfamily.</text>
</comment>
<evidence type="ECO:0000259" key="3">
    <source>
        <dbReference type="SMART" id="SM01117"/>
    </source>
</evidence>
<evidence type="ECO:0000313" key="6">
    <source>
        <dbReference type="Proteomes" id="UP000274756"/>
    </source>
</evidence>
<dbReference type="GO" id="GO:0016020">
    <property type="term" value="C:membrane"/>
    <property type="evidence" value="ECO:0007669"/>
    <property type="project" value="TreeGrafter"/>
</dbReference>
<dbReference type="PANTHER" id="PTHR10281">
    <property type="entry name" value="MEMBRANE-ASSOCIATED PROGESTERONE RECEPTOR COMPONENT-RELATED"/>
    <property type="match status" value="1"/>
</dbReference>
<dbReference type="SUPFAM" id="SSF55856">
    <property type="entry name" value="Cytochrome b5-like heme/steroid binding domain"/>
    <property type="match status" value="1"/>
</dbReference>
<gene>
    <name evidence="4" type="ORF">DME_LOCUS1298</name>
</gene>
<dbReference type="InterPro" id="IPR001199">
    <property type="entry name" value="Cyt_B5-like_heme/steroid-bd"/>
</dbReference>
<accession>A0A0N4UGF1</accession>
<name>A0A0N4UGF1_DRAME</name>
<dbReference type="EMBL" id="UYYG01000018">
    <property type="protein sequence ID" value="VDN51325.1"/>
    <property type="molecule type" value="Genomic_DNA"/>
</dbReference>
<evidence type="ECO:0000313" key="5">
    <source>
        <dbReference type="Proteomes" id="UP000038040"/>
    </source>
</evidence>
<dbReference type="Proteomes" id="UP000274756">
    <property type="component" value="Unassembled WGS sequence"/>
</dbReference>
<keyword evidence="6" id="KW-1185">Reference proteome</keyword>
<dbReference type="Gene3D" id="3.10.120.10">
    <property type="entry name" value="Cytochrome b5-like heme/steroid binding domain"/>
    <property type="match status" value="1"/>
</dbReference>
<dbReference type="FunFam" id="3.10.120.10:FF:000003">
    <property type="entry name" value="membrane-associated progesterone receptor component 1"/>
    <property type="match status" value="1"/>
</dbReference>
<dbReference type="GO" id="GO:0005783">
    <property type="term" value="C:endoplasmic reticulum"/>
    <property type="evidence" value="ECO:0007669"/>
    <property type="project" value="TreeGrafter"/>
</dbReference>
<feature type="domain" description="Cytochrome b5 heme-binding" evidence="3">
    <location>
        <begin position="50"/>
        <end position="127"/>
    </location>
</feature>
<dbReference type="Pfam" id="PF00173">
    <property type="entry name" value="Cyt-b5"/>
    <property type="match status" value="1"/>
</dbReference>
<keyword evidence="2" id="KW-0812">Transmembrane</keyword>
<protein>
    <submittedName>
        <fullName evidence="7">Cytochrome b5 heme-binding domain-containing protein</fullName>
    </submittedName>
</protein>